<sequence>MSDNLETLMALMGQKLKKNEKKENTLTKQELILVQNKSFKYEKLDKEIANFLKIKQYEIFNIFNNTYTEIGRILKEAQEKLRGSNQHDGLFYKWFTSMGFKKDKVYSLISRYELLIENSDKQFIIKNLPLSLSYEISKKSCPTHLKMEVLNGKIKSLKEFKSRYQKDELDKKNSRINLNKTQLKIEDTTKLIDILLQELKNIKKIKLENLENKKNFLIILKEIQQKINHIKKLLNTIKDSNNSF</sequence>
<protein>
    <submittedName>
        <fullName evidence="2">Uncharacterized protein</fullName>
    </submittedName>
</protein>
<keyword evidence="3" id="KW-1185">Reference proteome</keyword>
<proteinExistence type="predicted"/>
<keyword evidence="1" id="KW-0175">Coiled coil</keyword>
<reference evidence="2" key="1">
    <citation type="submission" date="2015-12" db="EMBL/GenBank/DDBJ databases">
        <title>Chromosome of the avian spirochetosis agent Borrelia anserina Es.</title>
        <authorList>
            <person name="Elbir H."/>
            <person name="Sitlani P."/>
            <person name="Bergstroem S."/>
            <person name="Barbour A.G."/>
        </authorList>
    </citation>
    <scope>NUCLEOTIDE SEQUENCE [LARGE SCALE GENOMIC DNA]</scope>
    <source>
        <strain evidence="2">Es</strain>
    </source>
</reference>
<feature type="coiled-coil region" evidence="1">
    <location>
        <begin position="166"/>
        <end position="240"/>
    </location>
</feature>
<evidence type="ECO:0000256" key="1">
    <source>
        <dbReference type="SAM" id="Coils"/>
    </source>
</evidence>
<evidence type="ECO:0000313" key="2">
    <source>
        <dbReference type="EMBL" id="APR64889.1"/>
    </source>
</evidence>
<dbReference type="EMBL" id="CP013704">
    <property type="protein sequence ID" value="APR64889.1"/>
    <property type="molecule type" value="Genomic_DNA"/>
</dbReference>
<organism evidence="2 3">
    <name type="scientific">Borrelia anserina Es</name>
    <dbReference type="NCBI Taxonomy" id="1365188"/>
    <lineage>
        <taxon>Bacteria</taxon>
        <taxon>Pseudomonadati</taxon>
        <taxon>Spirochaetota</taxon>
        <taxon>Spirochaetia</taxon>
        <taxon>Spirochaetales</taxon>
        <taxon>Borreliaceae</taxon>
        <taxon>Borrelia</taxon>
    </lineage>
</organism>
<evidence type="ECO:0000313" key="3">
    <source>
        <dbReference type="Proteomes" id="UP000185502"/>
    </source>
</evidence>
<name>A0ABN4U998_BORAN</name>
<dbReference type="Proteomes" id="UP000185502">
    <property type="component" value="Chromosome"/>
</dbReference>
<accession>A0ABN4U998</accession>
<gene>
    <name evidence="2" type="ORF">N187_02090</name>
</gene>
<dbReference type="RefSeq" id="WP_025419611.1">
    <property type="nucleotide sequence ID" value="NZ_CP013704.1"/>
</dbReference>